<organism evidence="1 2">
    <name type="scientific">Chitinophaga barathri</name>
    <dbReference type="NCBI Taxonomy" id="1647451"/>
    <lineage>
        <taxon>Bacteria</taxon>
        <taxon>Pseudomonadati</taxon>
        <taxon>Bacteroidota</taxon>
        <taxon>Chitinophagia</taxon>
        <taxon>Chitinophagales</taxon>
        <taxon>Chitinophagaceae</taxon>
        <taxon>Chitinophaga</taxon>
    </lineage>
</organism>
<accession>A0A3N4ML15</accession>
<evidence type="ECO:0000313" key="2">
    <source>
        <dbReference type="Proteomes" id="UP000279089"/>
    </source>
</evidence>
<reference evidence="2" key="1">
    <citation type="submission" date="2018-11" db="EMBL/GenBank/DDBJ databases">
        <title>Chitinophaga lutea sp.nov., isolate from arsenic contaminated soil.</title>
        <authorList>
            <person name="Zong Y."/>
        </authorList>
    </citation>
    <scope>NUCLEOTIDE SEQUENCE [LARGE SCALE GENOMIC DNA]</scope>
    <source>
        <strain evidence="2">YLT18</strain>
    </source>
</reference>
<name>A0A3N4ML15_9BACT</name>
<proteinExistence type="predicted"/>
<comment type="caution">
    <text evidence="1">The sequence shown here is derived from an EMBL/GenBank/DDBJ whole genome shotgun (WGS) entry which is preliminary data.</text>
</comment>
<dbReference type="EMBL" id="RMBX01000001">
    <property type="protein sequence ID" value="RPD42746.1"/>
    <property type="molecule type" value="Genomic_DNA"/>
</dbReference>
<dbReference type="AlphaFoldDB" id="A0A3N4ML15"/>
<evidence type="ECO:0000313" key="1">
    <source>
        <dbReference type="EMBL" id="RPD42746.1"/>
    </source>
</evidence>
<keyword evidence="2" id="KW-1185">Reference proteome</keyword>
<protein>
    <submittedName>
        <fullName evidence="1">Uncharacterized protein</fullName>
    </submittedName>
</protein>
<sequence length="204" mass="24150">MLIRYFFLSMIIFGSYSFVEDWNSDKLFVEWNTSTLASIEVAKAHGESEYERFLLQDAGEAMVVFWEIEDSAVNSNSIRYQFLETVRNENVYDEREWKVVEEVRPGQVMKYFNFLFIPAKKGTYRVIKYRYLNGEWQKIGEKNVALNKKDFSDAHLRKPYETVITSKKTTVSQFSRMKVKSSEFYLQTTFSDRSDLSKVLESLF</sequence>
<dbReference type="RefSeq" id="WP_123864478.1">
    <property type="nucleotide sequence ID" value="NZ_QXZY01000001.1"/>
</dbReference>
<dbReference type="Proteomes" id="UP000279089">
    <property type="component" value="Unassembled WGS sequence"/>
</dbReference>
<gene>
    <name evidence="1" type="ORF">EG028_00150</name>
</gene>